<keyword evidence="1" id="KW-0472">Membrane</keyword>
<reference evidence="2 3" key="1">
    <citation type="journal article" date="2014" name="BMC Genomics">
        <title>Comparative genome sequencing reveals chemotype-specific gene clusters in the toxigenic black mold Stachybotrys.</title>
        <authorList>
            <person name="Semeiks J."/>
            <person name="Borek D."/>
            <person name="Otwinowski Z."/>
            <person name="Grishin N.V."/>
        </authorList>
    </citation>
    <scope>NUCLEOTIDE SEQUENCE [LARGE SCALE GENOMIC DNA]</scope>
    <source>
        <strain evidence="3">CBS 109288 / IBT 7711</strain>
    </source>
</reference>
<evidence type="ECO:0000256" key="1">
    <source>
        <dbReference type="SAM" id="Phobius"/>
    </source>
</evidence>
<name>A0A084AVU8_STACB</name>
<gene>
    <name evidence="2" type="ORF">S7711_05741</name>
</gene>
<keyword evidence="3" id="KW-1185">Reference proteome</keyword>
<feature type="transmembrane region" description="Helical" evidence="1">
    <location>
        <begin position="183"/>
        <end position="202"/>
    </location>
</feature>
<feature type="transmembrane region" description="Helical" evidence="1">
    <location>
        <begin position="40"/>
        <end position="60"/>
    </location>
</feature>
<feature type="transmembrane region" description="Helical" evidence="1">
    <location>
        <begin position="80"/>
        <end position="103"/>
    </location>
</feature>
<evidence type="ECO:0008006" key="4">
    <source>
        <dbReference type="Google" id="ProtNLM"/>
    </source>
</evidence>
<evidence type="ECO:0000313" key="2">
    <source>
        <dbReference type="EMBL" id="KEY69427.1"/>
    </source>
</evidence>
<accession>A0A084AVU8</accession>
<dbReference type="Proteomes" id="UP000028045">
    <property type="component" value="Unassembled WGS sequence"/>
</dbReference>
<keyword evidence="1" id="KW-0812">Transmembrane</keyword>
<dbReference type="OrthoDB" id="3890746at2759"/>
<dbReference type="EMBL" id="KL648528">
    <property type="protein sequence ID" value="KEY69427.1"/>
    <property type="molecule type" value="Genomic_DNA"/>
</dbReference>
<keyword evidence="1" id="KW-1133">Transmembrane helix</keyword>
<dbReference type="PANTHER" id="PTHR42069:SF1">
    <property type="entry name" value="MARVEL DOMAIN-CONTAINING PROTEIN"/>
    <property type="match status" value="1"/>
</dbReference>
<protein>
    <recommendedName>
        <fullName evidence="4">MARVEL domain-containing protein</fullName>
    </recommendedName>
</protein>
<organism evidence="2 3">
    <name type="scientific">Stachybotrys chartarum (strain CBS 109288 / IBT 7711)</name>
    <name type="common">Toxic black mold</name>
    <name type="synonym">Stilbospora chartarum</name>
    <dbReference type="NCBI Taxonomy" id="1280523"/>
    <lineage>
        <taxon>Eukaryota</taxon>
        <taxon>Fungi</taxon>
        <taxon>Dikarya</taxon>
        <taxon>Ascomycota</taxon>
        <taxon>Pezizomycotina</taxon>
        <taxon>Sordariomycetes</taxon>
        <taxon>Hypocreomycetidae</taxon>
        <taxon>Hypocreales</taxon>
        <taxon>Stachybotryaceae</taxon>
        <taxon>Stachybotrys</taxon>
    </lineage>
</organism>
<dbReference type="HOGENOM" id="CLU_090736_0_0_1"/>
<proteinExistence type="predicted"/>
<dbReference type="PANTHER" id="PTHR42069">
    <property type="entry name" value="HYPHAL ANASTAMOSIS-8 PROTEIN"/>
    <property type="match status" value="1"/>
</dbReference>
<dbReference type="AlphaFoldDB" id="A0A084AVU8"/>
<evidence type="ECO:0000313" key="3">
    <source>
        <dbReference type="Proteomes" id="UP000028045"/>
    </source>
</evidence>
<sequence>MANTKVESSVSNFEDEQDFPIIPLVRTVGILDKARVASTALALASSITVLGLTADALAVYNRTHVAPDFFLPLWPRGFDIRPTTALVATSTILLVVNLASLAVSKTSSLRHRAAIHVSVNLAAPLLGFIVALISMAFYYGVNTSTTSDTFQSWTCRWSSVPMQAEPHFDTLCHQSQVSTGLNVMLVPLEAIILGLAGYQLVLEKKINSMTSSRGQKATSPSLS</sequence>
<feature type="transmembrane region" description="Helical" evidence="1">
    <location>
        <begin position="115"/>
        <end position="139"/>
    </location>
</feature>